<evidence type="ECO:0000256" key="1">
    <source>
        <dbReference type="ARBA" id="ARBA00008535"/>
    </source>
</evidence>
<gene>
    <name evidence="5" type="ORF">BaRGS_00035471</name>
</gene>
<dbReference type="GO" id="GO:0005525">
    <property type="term" value="F:GTP binding"/>
    <property type="evidence" value="ECO:0007669"/>
    <property type="project" value="UniProtKB-KW"/>
</dbReference>
<reference evidence="5 6" key="1">
    <citation type="journal article" date="2023" name="Sci. Data">
        <title>Genome assembly of the Korean intertidal mud-creeper Batillaria attramentaria.</title>
        <authorList>
            <person name="Patra A.K."/>
            <person name="Ho P.T."/>
            <person name="Jun S."/>
            <person name="Lee S.J."/>
            <person name="Kim Y."/>
            <person name="Won Y.J."/>
        </authorList>
    </citation>
    <scope>NUCLEOTIDE SEQUENCE [LARGE SCALE GENOMIC DNA]</scope>
    <source>
        <strain evidence="5">Wonlab-2016</strain>
    </source>
</reference>
<dbReference type="EMBL" id="JACVVK020000475">
    <property type="protein sequence ID" value="KAK7471887.1"/>
    <property type="molecule type" value="Genomic_DNA"/>
</dbReference>
<keyword evidence="3" id="KW-0342">GTP-binding</keyword>
<dbReference type="Gene3D" id="3.40.50.300">
    <property type="entry name" value="P-loop containing nucleotide triphosphate hydrolases"/>
    <property type="match status" value="1"/>
</dbReference>
<protein>
    <recommendedName>
        <fullName evidence="4">AIG1-type G domain-containing protein</fullName>
    </recommendedName>
</protein>
<evidence type="ECO:0000313" key="5">
    <source>
        <dbReference type="EMBL" id="KAK7471887.1"/>
    </source>
</evidence>
<comment type="similarity">
    <text evidence="1">Belongs to the TRAFAC class TrmE-Era-EngA-EngB-Septin-like GTPase superfamily. AIG1/Toc34/Toc159-like paraseptin GTPase family. IAN subfamily.</text>
</comment>
<keyword evidence="2" id="KW-0547">Nucleotide-binding</keyword>
<sequence length="177" mass="20209">RSASATALYRFVVIGKTGNGKSDTCNTILGRREFKVGRGMTSTTLQSQYADAQRFDTRIMVLDTPDVTDNQFLQAHAKEEVARWLQLTGNNPSAFLLAVRCDFRYTPEEYSIYGRILQLIGKQFVCDRLIVAFTFGDQQDRSIEEELELPTASTELRTVLRDARHRYVIFNNKVVFP</sequence>
<evidence type="ECO:0000259" key="4">
    <source>
        <dbReference type="PROSITE" id="PS51720"/>
    </source>
</evidence>
<keyword evidence="6" id="KW-1185">Reference proteome</keyword>
<accession>A0ABD0JEN3</accession>
<dbReference type="InterPro" id="IPR045058">
    <property type="entry name" value="GIMA/IAN/Toc"/>
</dbReference>
<dbReference type="AlphaFoldDB" id="A0ABD0JEN3"/>
<dbReference type="InterPro" id="IPR006703">
    <property type="entry name" value="G_AIG1"/>
</dbReference>
<comment type="caution">
    <text evidence="5">The sequence shown here is derived from an EMBL/GenBank/DDBJ whole genome shotgun (WGS) entry which is preliminary data.</text>
</comment>
<dbReference type="PROSITE" id="PS51720">
    <property type="entry name" value="G_AIG1"/>
    <property type="match status" value="1"/>
</dbReference>
<dbReference type="Proteomes" id="UP001519460">
    <property type="component" value="Unassembled WGS sequence"/>
</dbReference>
<evidence type="ECO:0000256" key="2">
    <source>
        <dbReference type="ARBA" id="ARBA00022741"/>
    </source>
</evidence>
<dbReference type="PANTHER" id="PTHR10903:SF184">
    <property type="entry name" value="GTP-BINDING PROTEIN A"/>
    <property type="match status" value="1"/>
</dbReference>
<name>A0ABD0JEN3_9CAEN</name>
<dbReference type="SUPFAM" id="SSF52540">
    <property type="entry name" value="P-loop containing nucleoside triphosphate hydrolases"/>
    <property type="match status" value="1"/>
</dbReference>
<dbReference type="Pfam" id="PF04548">
    <property type="entry name" value="AIG1"/>
    <property type="match status" value="1"/>
</dbReference>
<feature type="non-terminal residue" evidence="5">
    <location>
        <position position="1"/>
    </location>
</feature>
<dbReference type="InterPro" id="IPR027417">
    <property type="entry name" value="P-loop_NTPase"/>
</dbReference>
<evidence type="ECO:0000313" key="6">
    <source>
        <dbReference type="Proteomes" id="UP001519460"/>
    </source>
</evidence>
<organism evidence="5 6">
    <name type="scientific">Batillaria attramentaria</name>
    <dbReference type="NCBI Taxonomy" id="370345"/>
    <lineage>
        <taxon>Eukaryota</taxon>
        <taxon>Metazoa</taxon>
        <taxon>Spiralia</taxon>
        <taxon>Lophotrochozoa</taxon>
        <taxon>Mollusca</taxon>
        <taxon>Gastropoda</taxon>
        <taxon>Caenogastropoda</taxon>
        <taxon>Sorbeoconcha</taxon>
        <taxon>Cerithioidea</taxon>
        <taxon>Batillariidae</taxon>
        <taxon>Batillaria</taxon>
    </lineage>
</organism>
<dbReference type="PANTHER" id="PTHR10903">
    <property type="entry name" value="GTPASE, IMAP FAMILY MEMBER-RELATED"/>
    <property type="match status" value="1"/>
</dbReference>
<feature type="domain" description="AIG1-type G" evidence="4">
    <location>
        <begin position="6"/>
        <end position="177"/>
    </location>
</feature>
<evidence type="ECO:0000256" key="3">
    <source>
        <dbReference type="ARBA" id="ARBA00023134"/>
    </source>
</evidence>
<proteinExistence type="inferred from homology"/>